<dbReference type="Proteomes" id="UP000316184">
    <property type="component" value="Unassembled WGS sequence"/>
</dbReference>
<name>A0A561V9C7_9PSEU</name>
<feature type="transmembrane region" description="Helical" evidence="6">
    <location>
        <begin position="355"/>
        <end position="381"/>
    </location>
</feature>
<feature type="transmembrane region" description="Helical" evidence="6">
    <location>
        <begin position="44"/>
        <end position="62"/>
    </location>
</feature>
<comment type="subcellular location">
    <subcellularLocation>
        <location evidence="1">Membrane</location>
        <topology evidence="1">Multi-pass membrane protein</topology>
    </subcellularLocation>
</comment>
<feature type="transmembrane region" description="Helical" evidence="6">
    <location>
        <begin position="249"/>
        <end position="269"/>
    </location>
</feature>
<organism evidence="9 10">
    <name type="scientific">Saccharopolyspora dendranthemae</name>
    <dbReference type="NCBI Taxonomy" id="1181886"/>
    <lineage>
        <taxon>Bacteria</taxon>
        <taxon>Bacillati</taxon>
        <taxon>Actinomycetota</taxon>
        <taxon>Actinomycetes</taxon>
        <taxon>Pseudonocardiales</taxon>
        <taxon>Pseudonocardiaceae</taxon>
        <taxon>Saccharopolyspora</taxon>
    </lineage>
</organism>
<dbReference type="InterPro" id="IPR053150">
    <property type="entry name" value="Teicoplanin_resist-assoc"/>
</dbReference>
<dbReference type="InterPro" id="IPR010432">
    <property type="entry name" value="RDD"/>
</dbReference>
<keyword evidence="2 6" id="KW-0812">Transmembrane</keyword>
<dbReference type="Pfam" id="PF04892">
    <property type="entry name" value="VanZ"/>
    <property type="match status" value="1"/>
</dbReference>
<accession>A0A561V9C7</accession>
<keyword evidence="4 6" id="KW-0472">Membrane</keyword>
<evidence type="ECO:0000256" key="5">
    <source>
        <dbReference type="SAM" id="MobiDB-lite"/>
    </source>
</evidence>
<feature type="compositionally biased region" description="Basic and acidic residues" evidence="5">
    <location>
        <begin position="406"/>
        <end position="420"/>
    </location>
</feature>
<feature type="domain" description="VanZ-like" evidence="7">
    <location>
        <begin position="49"/>
        <end position="189"/>
    </location>
</feature>
<evidence type="ECO:0000256" key="4">
    <source>
        <dbReference type="ARBA" id="ARBA00023136"/>
    </source>
</evidence>
<comment type="caution">
    <text evidence="9">The sequence shown here is derived from an EMBL/GenBank/DDBJ whole genome shotgun (WGS) entry which is preliminary data.</text>
</comment>
<feature type="transmembrane region" description="Helical" evidence="6">
    <location>
        <begin position="138"/>
        <end position="163"/>
    </location>
</feature>
<evidence type="ECO:0000256" key="6">
    <source>
        <dbReference type="SAM" id="Phobius"/>
    </source>
</evidence>
<feature type="transmembrane region" description="Helical" evidence="6">
    <location>
        <begin position="218"/>
        <end position="243"/>
    </location>
</feature>
<dbReference type="GO" id="GO:0016020">
    <property type="term" value="C:membrane"/>
    <property type="evidence" value="ECO:0007669"/>
    <property type="project" value="UniProtKB-SubCell"/>
</dbReference>
<sequence length="420" mass="45182">MPSTYLLPVKSAALVFPLLALLLYLPAAVITYRRHGIMSSWRTLSFYSFLFYALTAFCMTLVPLPGPSVDVCAAYPSMAEPQLTLGNTVADIRKEAGGTTGFGALVLHNSAVRDALLNLLLLVPLGVYLRYHFRRGLAFTAATGLAASLFFEITQATGVFGLYECPYRLFDVDDLVINASGAVVGWLLAGGITRRLPALEALDDAALARQGVPLGRRLTALLVDLLVLPWVVLAVMLGCVVLLGLGREGWWLGPLGGALVQFVVFPLLFRATPGKRLLLLELTGPGGERPSAGRLLARAVLLIAPVLPLALIALFAVMLAVDSPSTTAYRTIAILEWLPEAANRPARLVGALRDYLAPALVGTVLVVLGLSATGAFLFTLLRHPERLGMHERSTGVRNRTLPHLRARAERTDRETAETTS</sequence>
<feature type="transmembrane region" description="Helical" evidence="6">
    <location>
        <begin position="299"/>
        <end position="321"/>
    </location>
</feature>
<dbReference type="InterPro" id="IPR006976">
    <property type="entry name" value="VanZ-like"/>
</dbReference>
<dbReference type="OrthoDB" id="4822551at2"/>
<dbReference type="PANTHER" id="PTHR36834:SF1">
    <property type="entry name" value="INTEGRAL MEMBRANE PROTEIN"/>
    <property type="match status" value="1"/>
</dbReference>
<feature type="region of interest" description="Disordered" evidence="5">
    <location>
        <begin position="391"/>
        <end position="420"/>
    </location>
</feature>
<evidence type="ECO:0000256" key="2">
    <source>
        <dbReference type="ARBA" id="ARBA00022692"/>
    </source>
</evidence>
<feature type="transmembrane region" description="Helical" evidence="6">
    <location>
        <begin position="12"/>
        <end position="32"/>
    </location>
</feature>
<keyword evidence="10" id="KW-1185">Reference proteome</keyword>
<feature type="transmembrane region" description="Helical" evidence="6">
    <location>
        <begin position="115"/>
        <end position="131"/>
    </location>
</feature>
<evidence type="ECO:0000259" key="8">
    <source>
        <dbReference type="Pfam" id="PF06271"/>
    </source>
</evidence>
<gene>
    <name evidence="9" type="ORF">FHU35_11850</name>
</gene>
<evidence type="ECO:0000313" key="10">
    <source>
        <dbReference type="Proteomes" id="UP000316184"/>
    </source>
</evidence>
<protein>
    <submittedName>
        <fullName evidence="9">Glycopeptide antibiotics resistance protein</fullName>
    </submittedName>
</protein>
<evidence type="ECO:0000259" key="7">
    <source>
        <dbReference type="Pfam" id="PF04892"/>
    </source>
</evidence>
<dbReference type="EMBL" id="VIWX01000001">
    <property type="protein sequence ID" value="TWG08231.1"/>
    <property type="molecule type" value="Genomic_DNA"/>
</dbReference>
<dbReference type="Pfam" id="PF06271">
    <property type="entry name" value="RDD"/>
    <property type="match status" value="1"/>
</dbReference>
<evidence type="ECO:0000256" key="1">
    <source>
        <dbReference type="ARBA" id="ARBA00004141"/>
    </source>
</evidence>
<proteinExistence type="predicted"/>
<dbReference type="AlphaFoldDB" id="A0A561V9C7"/>
<feature type="transmembrane region" description="Helical" evidence="6">
    <location>
        <begin position="175"/>
        <end position="197"/>
    </location>
</feature>
<evidence type="ECO:0000313" key="9">
    <source>
        <dbReference type="EMBL" id="TWG08231.1"/>
    </source>
</evidence>
<feature type="domain" description="RDD" evidence="8">
    <location>
        <begin position="213"/>
        <end position="318"/>
    </location>
</feature>
<keyword evidence="3 6" id="KW-1133">Transmembrane helix</keyword>
<dbReference type="PANTHER" id="PTHR36834">
    <property type="entry name" value="MEMBRANE PROTEIN-RELATED"/>
    <property type="match status" value="1"/>
</dbReference>
<evidence type="ECO:0000256" key="3">
    <source>
        <dbReference type="ARBA" id="ARBA00022989"/>
    </source>
</evidence>
<dbReference type="RefSeq" id="WP_145737010.1">
    <property type="nucleotide sequence ID" value="NZ_VIWX01000001.1"/>
</dbReference>
<reference evidence="9 10" key="1">
    <citation type="submission" date="2019-06" db="EMBL/GenBank/DDBJ databases">
        <title>Sequencing the genomes of 1000 actinobacteria strains.</title>
        <authorList>
            <person name="Klenk H.-P."/>
        </authorList>
    </citation>
    <scope>NUCLEOTIDE SEQUENCE [LARGE SCALE GENOMIC DNA]</scope>
    <source>
        <strain evidence="9 10">DSM 46699</strain>
    </source>
</reference>